<keyword evidence="7 8" id="KW-0472">Membrane</keyword>
<dbReference type="FunFam" id="1.20.81.30:FF:000001">
    <property type="entry name" value="Type II secretion system protein F"/>
    <property type="match status" value="2"/>
</dbReference>
<dbReference type="PANTHER" id="PTHR30012">
    <property type="entry name" value="GENERAL SECRETION PATHWAY PROTEIN"/>
    <property type="match status" value="1"/>
</dbReference>
<feature type="transmembrane region" description="Helical" evidence="8">
    <location>
        <begin position="378"/>
        <end position="399"/>
    </location>
</feature>
<sequence>MPLFEYTARDGRGGAVTGRIESSSADAVASQLLNSGITPVHISEAVPRRDYLAELRRHLGSGRPNQDDLLLFCRQMYTLTKSGVPIVRGLTGLAESTRNAVLAESLQQIRTELEAGRDLSGAMAQHPKIFSPLMVSMVRVGESTGQLDEAFERLSRYLEQDRDTRSRIKTALRYPTIVLVFIAAAIGVVNVIVIPAFAKVFAGMGSDLPWQTKLLMALSDFSVAFWPHILMAIILTVLAVRSYVHTPAGRYRWDHMKLGLPIVGSIISRAILARFARTFAMTTRSGVPLIQALGVVARAVNNEYVSERVINMRSGVERGDTLTRTAAATGLFTPLILQMLSVGEETGRVEDMMDEVAGFYEREVEHELKSLTSAIEPILIVAVGILVLILALGVFLPMWDLTQLAG</sequence>
<keyword evidence="5 8" id="KW-0812">Transmembrane</keyword>
<comment type="similarity">
    <text evidence="2">Belongs to the GSP F family.</text>
</comment>
<dbReference type="InterPro" id="IPR003004">
    <property type="entry name" value="GspF/PilC"/>
</dbReference>
<dbReference type="OrthoDB" id="9805682at2"/>
<reference evidence="10 11" key="1">
    <citation type="submission" date="2016-10" db="EMBL/GenBank/DDBJ databases">
        <authorList>
            <person name="de Groot N.N."/>
        </authorList>
    </citation>
    <scope>NUCLEOTIDE SEQUENCE [LARGE SCALE GENOMIC DNA]</scope>
    <source>
        <strain evidence="10 11">HLD2</strain>
    </source>
</reference>
<evidence type="ECO:0000256" key="5">
    <source>
        <dbReference type="ARBA" id="ARBA00022692"/>
    </source>
</evidence>
<dbReference type="Proteomes" id="UP000199648">
    <property type="component" value="Unassembled WGS sequence"/>
</dbReference>
<evidence type="ECO:0000259" key="9">
    <source>
        <dbReference type="Pfam" id="PF00482"/>
    </source>
</evidence>
<keyword evidence="6 8" id="KW-1133">Transmembrane helix</keyword>
<keyword evidence="11" id="KW-1185">Reference proteome</keyword>
<protein>
    <submittedName>
        <fullName evidence="10">MSHA biogenesis protein MshG</fullName>
    </submittedName>
</protein>
<dbReference type="PRINTS" id="PR00812">
    <property type="entry name" value="BCTERIALGSPF"/>
</dbReference>
<evidence type="ECO:0000256" key="8">
    <source>
        <dbReference type="SAM" id="Phobius"/>
    </source>
</evidence>
<evidence type="ECO:0000256" key="7">
    <source>
        <dbReference type="ARBA" id="ARBA00023136"/>
    </source>
</evidence>
<evidence type="ECO:0000256" key="1">
    <source>
        <dbReference type="ARBA" id="ARBA00004429"/>
    </source>
</evidence>
<keyword evidence="3" id="KW-1003">Cell membrane</keyword>
<keyword evidence="4" id="KW-0997">Cell inner membrane</keyword>
<dbReference type="RefSeq" id="WP_092998379.1">
    <property type="nucleotide sequence ID" value="NZ_FMWD01000009.1"/>
</dbReference>
<gene>
    <name evidence="10" type="ORF">SAMN03097708_02790</name>
</gene>
<name>A0A1G5QTQ0_9GAMM</name>
<dbReference type="STRING" id="415747.SAMN03097708_02790"/>
<comment type="subcellular location">
    <subcellularLocation>
        <location evidence="1">Cell inner membrane</location>
        <topology evidence="1">Multi-pass membrane protein</topology>
    </subcellularLocation>
</comment>
<dbReference type="Gene3D" id="1.20.81.30">
    <property type="entry name" value="Type II secretion system (T2SS), domain F"/>
    <property type="match status" value="2"/>
</dbReference>
<dbReference type="InterPro" id="IPR018076">
    <property type="entry name" value="T2SS_GspF_dom"/>
</dbReference>
<dbReference type="InterPro" id="IPR042094">
    <property type="entry name" value="T2SS_GspF_sf"/>
</dbReference>
<evidence type="ECO:0000313" key="11">
    <source>
        <dbReference type="Proteomes" id="UP000199648"/>
    </source>
</evidence>
<accession>A0A1G5QTQ0</accession>
<dbReference type="GO" id="GO:0005886">
    <property type="term" value="C:plasma membrane"/>
    <property type="evidence" value="ECO:0007669"/>
    <property type="project" value="UniProtKB-SubCell"/>
</dbReference>
<evidence type="ECO:0000256" key="2">
    <source>
        <dbReference type="ARBA" id="ARBA00005745"/>
    </source>
</evidence>
<evidence type="ECO:0000256" key="6">
    <source>
        <dbReference type="ARBA" id="ARBA00022989"/>
    </source>
</evidence>
<feature type="transmembrane region" description="Helical" evidence="8">
    <location>
        <begin position="214"/>
        <end position="238"/>
    </location>
</feature>
<feature type="transmembrane region" description="Helical" evidence="8">
    <location>
        <begin position="177"/>
        <end position="202"/>
    </location>
</feature>
<feature type="domain" description="Type II secretion system protein GspF" evidence="9">
    <location>
        <begin position="275"/>
        <end position="397"/>
    </location>
</feature>
<evidence type="ECO:0000256" key="4">
    <source>
        <dbReference type="ARBA" id="ARBA00022519"/>
    </source>
</evidence>
<dbReference type="AlphaFoldDB" id="A0A1G5QTQ0"/>
<feature type="domain" description="Type II secretion system protein GspF" evidence="9">
    <location>
        <begin position="72"/>
        <end position="195"/>
    </location>
</feature>
<evidence type="ECO:0000313" key="10">
    <source>
        <dbReference type="EMBL" id="SCZ65132.1"/>
    </source>
</evidence>
<dbReference type="EMBL" id="FMWD01000009">
    <property type="protein sequence ID" value="SCZ65132.1"/>
    <property type="molecule type" value="Genomic_DNA"/>
</dbReference>
<proteinExistence type="inferred from homology"/>
<dbReference type="Pfam" id="PF00482">
    <property type="entry name" value="T2SSF"/>
    <property type="match status" value="2"/>
</dbReference>
<evidence type="ECO:0000256" key="3">
    <source>
        <dbReference type="ARBA" id="ARBA00022475"/>
    </source>
</evidence>
<organism evidence="10 11">
    <name type="scientific">Thiohalomonas denitrificans</name>
    <dbReference type="NCBI Taxonomy" id="415747"/>
    <lineage>
        <taxon>Bacteria</taxon>
        <taxon>Pseudomonadati</taxon>
        <taxon>Pseudomonadota</taxon>
        <taxon>Gammaproteobacteria</taxon>
        <taxon>Thiohalomonadales</taxon>
        <taxon>Thiohalomonadaceae</taxon>
        <taxon>Thiohalomonas</taxon>
    </lineage>
</organism>
<dbReference type="PANTHER" id="PTHR30012:SF4">
    <property type="entry name" value="MSHA BIOGENESIS PROTEIN MSHG"/>
    <property type="match status" value="1"/>
</dbReference>
<dbReference type="GO" id="GO:0015628">
    <property type="term" value="P:protein secretion by the type II secretion system"/>
    <property type="evidence" value="ECO:0007669"/>
    <property type="project" value="TreeGrafter"/>
</dbReference>